<keyword evidence="5 9" id="KW-0378">Hydrolase</keyword>
<dbReference type="Pfam" id="PF00082">
    <property type="entry name" value="Peptidase_S8"/>
    <property type="match status" value="1"/>
</dbReference>
<dbReference type="FunFam" id="3.50.30.30:FF:000005">
    <property type="entry name" value="subtilisin-like protease SBT1.5"/>
    <property type="match status" value="1"/>
</dbReference>
<dbReference type="Pfam" id="PF17766">
    <property type="entry name" value="fn3_6"/>
    <property type="match status" value="1"/>
</dbReference>
<dbReference type="GO" id="GO:0004252">
    <property type="term" value="F:serine-type endopeptidase activity"/>
    <property type="evidence" value="ECO:0007669"/>
    <property type="project" value="UniProtKB-UniRule"/>
</dbReference>
<gene>
    <name evidence="14" type="ORF">LIER_03776</name>
</gene>
<dbReference type="Gene3D" id="3.30.70.80">
    <property type="entry name" value="Peptidase S8 propeptide/proteinase inhibitor I9"/>
    <property type="match status" value="1"/>
</dbReference>
<dbReference type="CDD" id="cd02120">
    <property type="entry name" value="PA_subtilisin_like"/>
    <property type="match status" value="1"/>
</dbReference>
<evidence type="ECO:0000256" key="3">
    <source>
        <dbReference type="ARBA" id="ARBA00022670"/>
    </source>
</evidence>
<proteinExistence type="inferred from homology"/>
<dbReference type="AlphaFoldDB" id="A0AAV3NZ18"/>
<dbReference type="InterPro" id="IPR000209">
    <property type="entry name" value="Peptidase_S8/S53_dom"/>
</dbReference>
<dbReference type="Pfam" id="PF02225">
    <property type="entry name" value="PA"/>
    <property type="match status" value="1"/>
</dbReference>
<dbReference type="Gene3D" id="2.60.40.2310">
    <property type="match status" value="1"/>
</dbReference>
<dbReference type="CDD" id="cd04852">
    <property type="entry name" value="Peptidases_S8_3"/>
    <property type="match status" value="1"/>
</dbReference>
<evidence type="ECO:0000313" key="15">
    <source>
        <dbReference type="Proteomes" id="UP001454036"/>
    </source>
</evidence>
<dbReference type="Proteomes" id="UP001454036">
    <property type="component" value="Unassembled WGS sequence"/>
</dbReference>
<name>A0AAV3NZ18_LITER</name>
<evidence type="ECO:0000256" key="6">
    <source>
        <dbReference type="ARBA" id="ARBA00022825"/>
    </source>
</evidence>
<dbReference type="InterPro" id="IPR010259">
    <property type="entry name" value="S8pro/Inhibitor_I9"/>
</dbReference>
<accession>A0AAV3NZ18</accession>
<keyword evidence="7" id="KW-0325">Glycoprotein</keyword>
<feature type="domain" description="Inhibitor I9" evidence="12">
    <location>
        <begin position="64"/>
        <end position="148"/>
    </location>
</feature>
<dbReference type="InterPro" id="IPR041469">
    <property type="entry name" value="Subtilisin-like_FN3"/>
</dbReference>
<comment type="similarity">
    <text evidence="2 9">Belongs to the peptidase S8 family.</text>
</comment>
<evidence type="ECO:0000256" key="1">
    <source>
        <dbReference type="ARBA" id="ARBA00004613"/>
    </source>
</evidence>
<keyword evidence="4" id="KW-0732">Signal</keyword>
<keyword evidence="6 9" id="KW-0720">Serine protease</keyword>
<evidence type="ECO:0000313" key="14">
    <source>
        <dbReference type="EMBL" id="GAA0142998.1"/>
    </source>
</evidence>
<feature type="domain" description="PA" evidence="11">
    <location>
        <begin position="404"/>
        <end position="480"/>
    </location>
</feature>
<dbReference type="PROSITE" id="PS51892">
    <property type="entry name" value="SUBTILASE"/>
    <property type="match status" value="1"/>
</dbReference>
<feature type="domain" description="Peptidase S8/S53" evidence="10">
    <location>
        <begin position="172"/>
        <end position="606"/>
    </location>
</feature>
<sequence length="780" mass="85250">MHKLHKFTKFKYLKTNSIKGKMTFSSLQNMFLVFLVIGPLCLKSVVSQQNENPTIIEVENNMQTYIVNVQKPTDKLSMQYQDLDNWYKSFLPETLESLLSSEGERPHIIHSYHHVMSGFSARLSPQHVEEMKKKPGFISARLQRIYSLQTTHSPTFLGLNTYSEPWAESNYGKGTIIGVLDTGISPKHQSFNDEGMPNPPTKWRGKCEDGIVCNNKLIGAKSLIDGFSPIDEEGHGTHTSSTAAGNFVENANFFGQASGTSAGIAPRAHVAMYRVCYTIGCPEASMVAGMEAAIDDGVDVMSMSIGGPTLPYHNDTIAIGTFAAMKKGILVSCSAGNSGPYEASMSNDAPWILTVAASTIDRSFRATVVLGNEDEFDGEMINQPKDFPSKQFPLIFLGYENKDAAYCDEKPLQNRTDVVKGKIVVCLSSSFSDQQMGINVRDAGGVGMILINEIKHGYTILADAFDVPTSQVSYAAGQQILTYLNSTTNPTASLVFNGTILGVKEAPMIAFFSSRGPNRQSPGILKPDITGPGVNILAAWKASVDNLTQDNVAFNVISGTSMSCPHLSGVASLIKSYHPDWSPAAIKSAIMTTAYTKGLDGNPIRDEKKQPAILLALGSGHVNPLKAEDPGLVYDIQPDDYIAYLCGLYPDEQVRMIVQSQVECSSIEIIQEAQLNYPSFSIKLGSDKKSYSRTVTNVGKATSTYELILENGSEVDINVSPTKLVFTEVNQKLTYTVTFTHSRRHNDNVAPLRHSNQSGEAAIIWTDGNHSVRSPIYFQR</sequence>
<feature type="domain" description="Subtilisin-like protease fibronectin type-III" evidence="13">
    <location>
        <begin position="674"/>
        <end position="777"/>
    </location>
</feature>
<evidence type="ECO:0000256" key="8">
    <source>
        <dbReference type="PIRSR" id="PIRSR615500-1"/>
    </source>
</evidence>
<dbReference type="InterPro" id="IPR034197">
    <property type="entry name" value="Peptidases_S8_3"/>
</dbReference>
<protein>
    <submittedName>
        <fullName evidence="14">Serine protease</fullName>
    </submittedName>
</protein>
<reference evidence="14 15" key="1">
    <citation type="submission" date="2024-01" db="EMBL/GenBank/DDBJ databases">
        <title>The complete chloroplast genome sequence of Lithospermum erythrorhizon: insights into the phylogenetic relationship among Boraginaceae species and the maternal lineages of purple gromwells.</title>
        <authorList>
            <person name="Okada T."/>
            <person name="Watanabe K."/>
        </authorList>
    </citation>
    <scope>NUCLEOTIDE SEQUENCE [LARGE SCALE GENOMIC DNA]</scope>
</reference>
<dbReference type="GO" id="GO:0005576">
    <property type="term" value="C:extracellular region"/>
    <property type="evidence" value="ECO:0007669"/>
    <property type="project" value="UniProtKB-SubCell"/>
</dbReference>
<dbReference type="Gene3D" id="3.40.50.200">
    <property type="entry name" value="Peptidase S8/S53 domain"/>
    <property type="match status" value="1"/>
</dbReference>
<evidence type="ECO:0000256" key="5">
    <source>
        <dbReference type="ARBA" id="ARBA00022801"/>
    </source>
</evidence>
<dbReference type="EMBL" id="BAABME010000464">
    <property type="protein sequence ID" value="GAA0142998.1"/>
    <property type="molecule type" value="Genomic_DNA"/>
</dbReference>
<dbReference type="InterPro" id="IPR036852">
    <property type="entry name" value="Peptidase_S8/S53_dom_sf"/>
</dbReference>
<evidence type="ECO:0000256" key="7">
    <source>
        <dbReference type="ARBA" id="ARBA00023180"/>
    </source>
</evidence>
<evidence type="ECO:0000259" key="10">
    <source>
        <dbReference type="Pfam" id="PF00082"/>
    </source>
</evidence>
<dbReference type="InterPro" id="IPR023827">
    <property type="entry name" value="Peptidase_S8_Asp-AS"/>
</dbReference>
<evidence type="ECO:0000259" key="11">
    <source>
        <dbReference type="Pfam" id="PF02225"/>
    </source>
</evidence>
<feature type="active site" description="Charge relay system" evidence="8 9">
    <location>
        <position position="181"/>
    </location>
</feature>
<dbReference type="InterPro" id="IPR045051">
    <property type="entry name" value="SBT"/>
</dbReference>
<dbReference type="Gene3D" id="3.50.30.30">
    <property type="match status" value="1"/>
</dbReference>
<dbReference type="Pfam" id="PF05922">
    <property type="entry name" value="Inhibitor_I9"/>
    <property type="match status" value="1"/>
</dbReference>
<dbReference type="InterPro" id="IPR037045">
    <property type="entry name" value="S8pro/Inhibitor_I9_sf"/>
</dbReference>
<feature type="active site" description="Charge relay system" evidence="8 9">
    <location>
        <position position="561"/>
    </location>
</feature>
<evidence type="ECO:0000256" key="4">
    <source>
        <dbReference type="ARBA" id="ARBA00022729"/>
    </source>
</evidence>
<evidence type="ECO:0000256" key="9">
    <source>
        <dbReference type="PROSITE-ProRule" id="PRU01240"/>
    </source>
</evidence>
<dbReference type="PANTHER" id="PTHR10795">
    <property type="entry name" value="PROPROTEIN CONVERTASE SUBTILISIN/KEXIN"/>
    <property type="match status" value="1"/>
</dbReference>
<evidence type="ECO:0000256" key="2">
    <source>
        <dbReference type="ARBA" id="ARBA00011073"/>
    </source>
</evidence>
<dbReference type="PROSITE" id="PS00136">
    <property type="entry name" value="SUBTILASE_ASP"/>
    <property type="match status" value="1"/>
</dbReference>
<feature type="active site" description="Charge relay system" evidence="8 9">
    <location>
        <position position="235"/>
    </location>
</feature>
<keyword evidence="3 9" id="KW-0645">Protease</keyword>
<dbReference type="SUPFAM" id="SSF52743">
    <property type="entry name" value="Subtilisin-like"/>
    <property type="match status" value="1"/>
</dbReference>
<comment type="subcellular location">
    <subcellularLocation>
        <location evidence="1">Secreted</location>
    </subcellularLocation>
</comment>
<dbReference type="GO" id="GO:0006508">
    <property type="term" value="P:proteolysis"/>
    <property type="evidence" value="ECO:0007669"/>
    <property type="project" value="UniProtKB-KW"/>
</dbReference>
<dbReference type="InterPro" id="IPR003137">
    <property type="entry name" value="PA_domain"/>
</dbReference>
<dbReference type="PRINTS" id="PR00723">
    <property type="entry name" value="SUBTILISIN"/>
</dbReference>
<keyword evidence="15" id="KW-1185">Reference proteome</keyword>
<evidence type="ECO:0000259" key="12">
    <source>
        <dbReference type="Pfam" id="PF05922"/>
    </source>
</evidence>
<organism evidence="14 15">
    <name type="scientific">Lithospermum erythrorhizon</name>
    <name type="common">Purple gromwell</name>
    <name type="synonym">Lithospermum officinale var. erythrorhizon</name>
    <dbReference type="NCBI Taxonomy" id="34254"/>
    <lineage>
        <taxon>Eukaryota</taxon>
        <taxon>Viridiplantae</taxon>
        <taxon>Streptophyta</taxon>
        <taxon>Embryophyta</taxon>
        <taxon>Tracheophyta</taxon>
        <taxon>Spermatophyta</taxon>
        <taxon>Magnoliopsida</taxon>
        <taxon>eudicotyledons</taxon>
        <taxon>Gunneridae</taxon>
        <taxon>Pentapetalae</taxon>
        <taxon>asterids</taxon>
        <taxon>lamiids</taxon>
        <taxon>Boraginales</taxon>
        <taxon>Boraginaceae</taxon>
        <taxon>Boraginoideae</taxon>
        <taxon>Lithospermeae</taxon>
        <taxon>Lithospermum</taxon>
    </lineage>
</organism>
<evidence type="ECO:0000259" key="13">
    <source>
        <dbReference type="Pfam" id="PF17766"/>
    </source>
</evidence>
<comment type="caution">
    <text evidence="14">The sequence shown here is derived from an EMBL/GenBank/DDBJ whole genome shotgun (WGS) entry which is preliminary data.</text>
</comment>
<dbReference type="InterPro" id="IPR015500">
    <property type="entry name" value="Peptidase_S8_subtilisin-rel"/>
</dbReference>